<sequence>MGLLFNSAAIISSAITSVSLYLGATEIYAFILGAVLLYIPVKMLLPFGSKKPLSQTAIVASMCAVAYSSAGMTYASSFLFAVISAYVYIYWWLLIYPKFFLKKR</sequence>
<evidence type="ECO:0000313" key="3">
    <source>
        <dbReference type="Proteomes" id="UP000604391"/>
    </source>
</evidence>
<comment type="caution">
    <text evidence="2">The sequence shown here is derived from an EMBL/GenBank/DDBJ whole genome shotgun (WGS) entry which is preliminary data.</text>
</comment>
<feature type="transmembrane region" description="Helical" evidence="1">
    <location>
        <begin position="78"/>
        <end position="96"/>
    </location>
</feature>
<name>A0A832V3T8_9ARCH</name>
<keyword evidence="1" id="KW-0472">Membrane</keyword>
<protein>
    <submittedName>
        <fullName evidence="2">Uncharacterized protein</fullName>
    </submittedName>
</protein>
<keyword evidence="1" id="KW-0812">Transmembrane</keyword>
<evidence type="ECO:0000256" key="1">
    <source>
        <dbReference type="SAM" id="Phobius"/>
    </source>
</evidence>
<accession>A0A832V3T8</accession>
<evidence type="ECO:0000313" key="2">
    <source>
        <dbReference type="EMBL" id="HIJ99459.1"/>
    </source>
</evidence>
<keyword evidence="3" id="KW-1185">Reference proteome</keyword>
<gene>
    <name evidence="2" type="ORF">H1011_01385</name>
</gene>
<dbReference type="Proteomes" id="UP000604391">
    <property type="component" value="Unassembled WGS sequence"/>
</dbReference>
<reference evidence="2 3" key="1">
    <citation type="journal article" name="Nat. Commun.">
        <title>Undinarchaeota illuminate DPANN phylogeny and the impact of gene transfer on archaeal evolution.</title>
        <authorList>
            <person name="Dombrowski N."/>
            <person name="Williams T.A."/>
            <person name="Sun J."/>
            <person name="Woodcroft B.J."/>
            <person name="Lee J.H."/>
            <person name="Minh B.Q."/>
            <person name="Rinke C."/>
            <person name="Spang A."/>
        </authorList>
    </citation>
    <scope>NUCLEOTIDE SEQUENCE [LARGE SCALE GENOMIC DNA]</scope>
    <source>
        <strain evidence="2">MAG_bin17</strain>
    </source>
</reference>
<dbReference type="AlphaFoldDB" id="A0A832V3T8"/>
<keyword evidence="1" id="KW-1133">Transmembrane helix</keyword>
<dbReference type="EMBL" id="DVAD01000007">
    <property type="protein sequence ID" value="HIJ99459.1"/>
    <property type="molecule type" value="Genomic_DNA"/>
</dbReference>
<organism evidence="2 3">
    <name type="scientific">Candidatus Undinarchaeum marinum</name>
    <dbReference type="NCBI Taxonomy" id="2756141"/>
    <lineage>
        <taxon>Archaea</taxon>
        <taxon>Candidatus Undinarchaeota</taxon>
        <taxon>Candidatus Undinarchaeia</taxon>
        <taxon>Candidatus Undinarchaeales</taxon>
        <taxon>Candidatus Undinarchaeaceae</taxon>
        <taxon>Candidatus Undinarchaeum</taxon>
    </lineage>
</organism>
<feature type="transmembrane region" description="Helical" evidence="1">
    <location>
        <begin position="20"/>
        <end position="41"/>
    </location>
</feature>
<proteinExistence type="predicted"/>